<sequence>MQRRIVIAPDSFKGTATATEVAHAIAAGWQRGRPGDQCILPPMADGGEGTIDALETAASGSTRVTTTVHGPLGKPGEASLLLLRDDTWVVELAETSGIGLLDAVTRESARAATTYGLGEAIRFAIDRGAQRVLVALGSSASTDGGVGALMALGARFLDESDAPIPLGNEGLHRLARVDLSPVGALPPDGIIALTDVTNPLLGPTGAAAVFGPQKGAAPEDIAVLEAGLRRLVDILQISGARADSPGAGAAGGTAFGLLAIGASIEPGALAIAEAIDLSRQLARADLVITGEGSFDAQSLAGKVPSAVLEIAAVHDVPVAVIAGRVSPDALNGDTGTHPASMLSLSELAGSAEATMSDPVRWLEVAGEQAAGLFNG</sequence>
<comment type="caution">
    <text evidence="5">The sequence shown here is derived from an EMBL/GenBank/DDBJ whole genome shotgun (WGS) entry which is preliminary data.</text>
</comment>
<dbReference type="InterPro" id="IPR018197">
    <property type="entry name" value="Glycerate_kinase_RE-like"/>
</dbReference>
<dbReference type="InterPro" id="IPR004381">
    <property type="entry name" value="Glycerate_kinase"/>
</dbReference>
<evidence type="ECO:0000256" key="2">
    <source>
        <dbReference type="ARBA" id="ARBA00022679"/>
    </source>
</evidence>
<keyword evidence="6" id="KW-1185">Reference proteome</keyword>
<name>A0ABT7C8A7_9MICO</name>
<dbReference type="Proteomes" id="UP001170379">
    <property type="component" value="Unassembled WGS sequence"/>
</dbReference>
<reference evidence="5" key="2">
    <citation type="journal article" date="2022" name="Sci. Rep.">
        <title>In silico prediction of the enzymes involved in the degradation of the herbicide molinate by Gulosibacter molinativorax ON4T.</title>
        <authorList>
            <person name="Lopes A.R."/>
            <person name="Bunin E."/>
            <person name="Viana A.T."/>
            <person name="Froufe H."/>
            <person name="Munoz-Merida A."/>
            <person name="Pinho D."/>
            <person name="Figueiredo J."/>
            <person name="Barroso C."/>
            <person name="Vaz-Moreira I."/>
            <person name="Bellanger X."/>
            <person name="Egas C."/>
            <person name="Nunes O.C."/>
        </authorList>
    </citation>
    <scope>NUCLEOTIDE SEQUENCE</scope>
    <source>
        <strain evidence="5">ON4</strain>
    </source>
</reference>
<keyword evidence="3 4" id="KW-0418">Kinase</keyword>
<reference evidence="5" key="1">
    <citation type="submission" date="2018-03" db="EMBL/GenBank/DDBJ databases">
        <authorList>
            <person name="Nunes O.C."/>
            <person name="Lopes A.R."/>
            <person name="Froufe H."/>
            <person name="Munoz-Merida A."/>
            <person name="Barroso C."/>
            <person name="Egas C."/>
        </authorList>
    </citation>
    <scope>NUCLEOTIDE SEQUENCE</scope>
    <source>
        <strain evidence="5">ON4</strain>
    </source>
</reference>
<comment type="similarity">
    <text evidence="1 4">Belongs to the glycerate kinase type-1 family.</text>
</comment>
<dbReference type="GO" id="GO:0016301">
    <property type="term" value="F:kinase activity"/>
    <property type="evidence" value="ECO:0007669"/>
    <property type="project" value="UniProtKB-KW"/>
</dbReference>
<evidence type="ECO:0000313" key="6">
    <source>
        <dbReference type="Proteomes" id="UP001170379"/>
    </source>
</evidence>
<dbReference type="Pfam" id="PF02595">
    <property type="entry name" value="Gly_kinase"/>
    <property type="match status" value="1"/>
</dbReference>
<dbReference type="PANTHER" id="PTHR21599:SF0">
    <property type="entry name" value="GLYCERATE KINASE"/>
    <property type="match status" value="1"/>
</dbReference>
<dbReference type="InterPro" id="IPR018193">
    <property type="entry name" value="Glyc_kinase_flavodox-like_fold"/>
</dbReference>
<accession>A0ABT7C8A7</accession>
<keyword evidence="2 4" id="KW-0808">Transferase</keyword>
<proteinExistence type="inferred from homology"/>
<dbReference type="InterPro" id="IPR036129">
    <property type="entry name" value="Glycerate_kinase_sf"/>
</dbReference>
<dbReference type="EMBL" id="PXVD01000012">
    <property type="protein sequence ID" value="MDJ1371433.1"/>
    <property type="molecule type" value="Genomic_DNA"/>
</dbReference>
<evidence type="ECO:0000256" key="3">
    <source>
        <dbReference type="ARBA" id="ARBA00022777"/>
    </source>
</evidence>
<evidence type="ECO:0000256" key="4">
    <source>
        <dbReference type="PIRNR" id="PIRNR006078"/>
    </source>
</evidence>
<dbReference type="Gene3D" id="3.40.50.10350">
    <property type="entry name" value="Glycerate kinase, domain 1"/>
    <property type="match status" value="1"/>
</dbReference>
<protein>
    <submittedName>
        <fullName evidence="5">Glycerate kinase</fullName>
    </submittedName>
</protein>
<gene>
    <name evidence="5" type="ORF">C7K25_08640</name>
</gene>
<dbReference type="SUPFAM" id="SSF110738">
    <property type="entry name" value="Glycerate kinase I"/>
    <property type="match status" value="1"/>
</dbReference>
<evidence type="ECO:0000313" key="5">
    <source>
        <dbReference type="EMBL" id="MDJ1371433.1"/>
    </source>
</evidence>
<organism evidence="5 6">
    <name type="scientific">Gulosibacter molinativorax</name>
    <dbReference type="NCBI Taxonomy" id="256821"/>
    <lineage>
        <taxon>Bacteria</taxon>
        <taxon>Bacillati</taxon>
        <taxon>Actinomycetota</taxon>
        <taxon>Actinomycetes</taxon>
        <taxon>Micrococcales</taxon>
        <taxon>Microbacteriaceae</taxon>
        <taxon>Gulosibacter</taxon>
    </lineage>
</organism>
<dbReference type="PIRSF" id="PIRSF006078">
    <property type="entry name" value="GlxK"/>
    <property type="match status" value="1"/>
</dbReference>
<dbReference type="PANTHER" id="PTHR21599">
    <property type="entry name" value="GLYCERATE KINASE"/>
    <property type="match status" value="1"/>
</dbReference>
<evidence type="ECO:0000256" key="1">
    <source>
        <dbReference type="ARBA" id="ARBA00006284"/>
    </source>
</evidence>
<dbReference type="Gene3D" id="3.90.1510.10">
    <property type="entry name" value="Glycerate kinase, domain 2"/>
    <property type="match status" value="1"/>
</dbReference>
<dbReference type="RefSeq" id="WP_026936907.1">
    <property type="nucleotide sequence ID" value="NZ_CP028426.1"/>
</dbReference>
<dbReference type="NCBIfam" id="TIGR00045">
    <property type="entry name" value="glycerate kinase"/>
    <property type="match status" value="1"/>
</dbReference>